<dbReference type="RefSeq" id="WP_106857495.1">
    <property type="nucleotide sequence ID" value="NZ_OGTP01000025.1"/>
</dbReference>
<evidence type="ECO:0008006" key="4">
    <source>
        <dbReference type="Google" id="ProtNLM"/>
    </source>
</evidence>
<keyword evidence="3" id="KW-1185">Reference proteome</keyword>
<feature type="signal peptide" evidence="1">
    <location>
        <begin position="1"/>
        <end position="25"/>
    </location>
</feature>
<organism evidence="2 3">
    <name type="scientific">Caballeronia novacaledonica</name>
    <dbReference type="NCBI Taxonomy" id="1544861"/>
    <lineage>
        <taxon>Bacteria</taxon>
        <taxon>Pseudomonadati</taxon>
        <taxon>Pseudomonadota</taxon>
        <taxon>Betaproteobacteria</taxon>
        <taxon>Burkholderiales</taxon>
        <taxon>Burkholderiaceae</taxon>
        <taxon>Caballeronia</taxon>
    </lineage>
</organism>
<proteinExistence type="predicted"/>
<dbReference type="OrthoDB" id="8747818at2"/>
<protein>
    <recommendedName>
        <fullName evidence="4">Lipoprotein</fullName>
    </recommendedName>
</protein>
<dbReference type="Proteomes" id="UP000238169">
    <property type="component" value="Unassembled WGS sequence"/>
</dbReference>
<feature type="chain" id="PRO_5015631253" description="Lipoprotein" evidence="1">
    <location>
        <begin position="26"/>
        <end position="222"/>
    </location>
</feature>
<dbReference type="AlphaFoldDB" id="A0A2U3ICU2"/>
<evidence type="ECO:0000313" key="2">
    <source>
        <dbReference type="EMBL" id="SPB18033.1"/>
    </source>
</evidence>
<sequence>MQRPFASKARIALIVCMAASMNASAAPRDSSFESVFSVKGEPASLYYKVRFVANDGPHTMQIWRDGQTRLRRRTDDALDTYVIRDAADPGEFQMIVVDYGKRITTRIDRNNLVRLGRFIDWFDLAHGLRHPVGEYRIADASAPPKLDAPVTQCRWYEIRQGDAAHRVCWSQSERLPIVIWSASRGEVWRVTAVDRRSIAPDTFRLNDAGFVRNDANADIDSD</sequence>
<reference evidence="3" key="1">
    <citation type="submission" date="2018-01" db="EMBL/GenBank/DDBJ databases">
        <authorList>
            <person name="Peeters C."/>
        </authorList>
    </citation>
    <scope>NUCLEOTIDE SEQUENCE [LARGE SCALE GENOMIC DNA]</scope>
</reference>
<accession>A0A2U3ICU2</accession>
<name>A0A2U3ICU2_9BURK</name>
<evidence type="ECO:0000256" key="1">
    <source>
        <dbReference type="SAM" id="SignalP"/>
    </source>
</evidence>
<keyword evidence="1" id="KW-0732">Signal</keyword>
<dbReference type="EMBL" id="OGTP01000025">
    <property type="protein sequence ID" value="SPB18033.1"/>
    <property type="molecule type" value="Genomic_DNA"/>
</dbReference>
<gene>
    <name evidence="2" type="ORF">NOV72_05232</name>
</gene>
<evidence type="ECO:0000313" key="3">
    <source>
        <dbReference type="Proteomes" id="UP000238169"/>
    </source>
</evidence>